<protein>
    <recommendedName>
        <fullName evidence="4">MARVEL domain-containing protein</fullName>
    </recommendedName>
</protein>
<keyword evidence="1" id="KW-1133">Transmembrane helix</keyword>
<keyword evidence="1" id="KW-0472">Membrane</keyword>
<comment type="caution">
    <text evidence="2">The sequence shown here is derived from an EMBL/GenBank/DDBJ whole genome shotgun (WGS) entry which is preliminary data.</text>
</comment>
<evidence type="ECO:0000313" key="2">
    <source>
        <dbReference type="EMBL" id="CAK7210163.1"/>
    </source>
</evidence>
<name>A0ABP0ASC8_9PEZI</name>
<evidence type="ECO:0008006" key="4">
    <source>
        <dbReference type="Google" id="ProtNLM"/>
    </source>
</evidence>
<sequence>MASTTSMSESVVADRRYYDHPSAAGGSHHTHIHKYRWPAVQLNFWILVMLASACCWIGIFAVLAQTQQRLELHTPWYFAYILTVASLAVVFVVGILVLIFQRRLLPSYVMIGGFMLFVLWVVALVVLSIEMFGDSGAGVSANCNLAVFNVNPTGLSTNTLAWLEQKSICQSWQAAFAFGLVGSIFLLWIMVMAYQVFADD</sequence>
<proteinExistence type="predicted"/>
<organism evidence="2 3">
    <name type="scientific">Sporothrix bragantina</name>
    <dbReference type="NCBI Taxonomy" id="671064"/>
    <lineage>
        <taxon>Eukaryota</taxon>
        <taxon>Fungi</taxon>
        <taxon>Dikarya</taxon>
        <taxon>Ascomycota</taxon>
        <taxon>Pezizomycotina</taxon>
        <taxon>Sordariomycetes</taxon>
        <taxon>Sordariomycetidae</taxon>
        <taxon>Ophiostomatales</taxon>
        <taxon>Ophiostomataceae</taxon>
        <taxon>Sporothrix</taxon>
    </lineage>
</organism>
<accession>A0ABP0ASC8</accession>
<feature type="transmembrane region" description="Helical" evidence="1">
    <location>
        <begin position="175"/>
        <end position="197"/>
    </location>
</feature>
<gene>
    <name evidence="2" type="ORF">SBRCBS47491_000681</name>
</gene>
<feature type="transmembrane region" description="Helical" evidence="1">
    <location>
        <begin position="44"/>
        <end position="64"/>
    </location>
</feature>
<keyword evidence="1" id="KW-0812">Transmembrane</keyword>
<reference evidence="2 3" key="1">
    <citation type="submission" date="2024-01" db="EMBL/GenBank/DDBJ databases">
        <authorList>
            <person name="Allen C."/>
            <person name="Tagirdzhanova G."/>
        </authorList>
    </citation>
    <scope>NUCLEOTIDE SEQUENCE [LARGE SCALE GENOMIC DNA]</scope>
</reference>
<keyword evidence="3" id="KW-1185">Reference proteome</keyword>
<feature type="transmembrane region" description="Helical" evidence="1">
    <location>
        <begin position="76"/>
        <end position="99"/>
    </location>
</feature>
<feature type="transmembrane region" description="Helical" evidence="1">
    <location>
        <begin position="105"/>
        <end position="127"/>
    </location>
</feature>
<dbReference type="Proteomes" id="UP001642406">
    <property type="component" value="Unassembled WGS sequence"/>
</dbReference>
<evidence type="ECO:0000313" key="3">
    <source>
        <dbReference type="Proteomes" id="UP001642406"/>
    </source>
</evidence>
<evidence type="ECO:0000256" key="1">
    <source>
        <dbReference type="SAM" id="Phobius"/>
    </source>
</evidence>
<dbReference type="EMBL" id="CAWUHC010000004">
    <property type="protein sequence ID" value="CAK7210163.1"/>
    <property type="molecule type" value="Genomic_DNA"/>
</dbReference>